<reference evidence="1 2" key="1">
    <citation type="submission" date="2018-02" db="EMBL/GenBank/DDBJ databases">
        <title>Genomic Encyclopedia of Archaeal and Bacterial Type Strains, Phase II (KMG-II): from individual species to whole genera.</title>
        <authorList>
            <person name="Goeker M."/>
        </authorList>
    </citation>
    <scope>NUCLEOTIDE SEQUENCE [LARGE SCALE GENOMIC DNA]</scope>
    <source>
        <strain evidence="1 2">DSM 29526</strain>
    </source>
</reference>
<keyword evidence="2" id="KW-1185">Reference proteome</keyword>
<dbReference type="EMBL" id="PTJC01000005">
    <property type="protein sequence ID" value="PPK88467.1"/>
    <property type="molecule type" value="Genomic_DNA"/>
</dbReference>
<evidence type="ECO:0000313" key="1">
    <source>
        <dbReference type="EMBL" id="PPK88467.1"/>
    </source>
</evidence>
<proteinExistence type="predicted"/>
<name>A0A2S6IAD3_9BACT</name>
<dbReference type="RefSeq" id="WP_104419013.1">
    <property type="nucleotide sequence ID" value="NZ_PTJC01000005.1"/>
</dbReference>
<protein>
    <submittedName>
        <fullName evidence="1">Uncharacterized protein</fullName>
    </submittedName>
</protein>
<dbReference type="Proteomes" id="UP000237662">
    <property type="component" value="Unassembled WGS sequence"/>
</dbReference>
<organism evidence="1 2">
    <name type="scientific">Neolewinella xylanilytica</name>
    <dbReference type="NCBI Taxonomy" id="1514080"/>
    <lineage>
        <taxon>Bacteria</taxon>
        <taxon>Pseudomonadati</taxon>
        <taxon>Bacteroidota</taxon>
        <taxon>Saprospiria</taxon>
        <taxon>Saprospirales</taxon>
        <taxon>Lewinellaceae</taxon>
        <taxon>Neolewinella</taxon>
    </lineage>
</organism>
<gene>
    <name evidence="1" type="ORF">CLV84_1435</name>
</gene>
<evidence type="ECO:0000313" key="2">
    <source>
        <dbReference type="Proteomes" id="UP000237662"/>
    </source>
</evidence>
<accession>A0A2S6IAD3</accession>
<comment type="caution">
    <text evidence="1">The sequence shown here is derived from an EMBL/GenBank/DDBJ whole genome shotgun (WGS) entry which is preliminary data.</text>
</comment>
<dbReference type="AlphaFoldDB" id="A0A2S6IAD3"/>
<sequence length="76" mass="8356">MFYRPDIALGCLVLRQPACPTAQEPHSGTASRSPTPYDTITDAAVAANVSRYALLFSHRIRRGIAAGTIREDDYYV</sequence>